<evidence type="ECO:0000256" key="6">
    <source>
        <dbReference type="ARBA" id="ARBA00023004"/>
    </source>
</evidence>
<evidence type="ECO:0000256" key="4">
    <source>
        <dbReference type="ARBA" id="ARBA00022723"/>
    </source>
</evidence>
<dbReference type="PANTHER" id="PTHR24291:SF187">
    <property type="entry name" value="CYTOCHROME P450 4AE1-RELATED"/>
    <property type="match status" value="1"/>
</dbReference>
<keyword evidence="3 7" id="KW-0349">Heme</keyword>
<dbReference type="CDD" id="cd20628">
    <property type="entry name" value="CYP4"/>
    <property type="match status" value="1"/>
</dbReference>
<protein>
    <submittedName>
        <fullName evidence="9">(apollo) hypothetical protein</fullName>
    </submittedName>
</protein>
<dbReference type="OrthoDB" id="1470350at2759"/>
<reference evidence="9" key="1">
    <citation type="submission" date="2021-04" db="EMBL/GenBank/DDBJ databases">
        <authorList>
            <person name="Tunstrom K."/>
        </authorList>
    </citation>
    <scope>NUCLEOTIDE SEQUENCE</scope>
</reference>
<evidence type="ECO:0000313" key="10">
    <source>
        <dbReference type="Proteomes" id="UP000691718"/>
    </source>
</evidence>
<evidence type="ECO:0000256" key="8">
    <source>
        <dbReference type="SAM" id="MobiDB-lite"/>
    </source>
</evidence>
<evidence type="ECO:0000313" key="9">
    <source>
        <dbReference type="EMBL" id="CAG5009873.1"/>
    </source>
</evidence>
<dbReference type="PANTHER" id="PTHR24291">
    <property type="entry name" value="CYTOCHROME P450 FAMILY 4"/>
    <property type="match status" value="1"/>
</dbReference>
<evidence type="ECO:0000256" key="5">
    <source>
        <dbReference type="ARBA" id="ARBA00023002"/>
    </source>
</evidence>
<dbReference type="PROSITE" id="PS00086">
    <property type="entry name" value="CYTOCHROME_P450"/>
    <property type="match status" value="1"/>
</dbReference>
<feature type="region of interest" description="Disordered" evidence="8">
    <location>
        <begin position="148"/>
        <end position="178"/>
    </location>
</feature>
<sequence>MVLSVIGKQAVFGDSEHRVPIFTTEPDTETVQFPDTVKSPSTRGQTCRIYTSEIAVSDSTPVNTNTQTQHMAELSRTQNVPEPPQTGVESPVIRRPTEPHRFRRSRSSTTPTLQIQNGPSNAIRSWLEEVSGDELDADLENGEQYRVDTIESDSSVIRSPHETDTEQSSDENDADISTPATQQHRVVSLILFLILLSWFNLIWDAKTNSVAGPFPLPLLGNGLCLLVKPTELLGVFERLQEKYGKAVRLHLFSRRYVILYHPKYIEGIVTHSELITKGRSYDFLRPWLGDGLLTSTGSRWRSHRKFLTPAFHFNILQNFLPVFCRIEKVLIENLRIYADGETDINLFPIIALAALDNVTESIMGMSFNAQKDKESKYVKAIGELSSIVALRMRNIFMAEKAIFKMSKYKKIEDQALNIIHGHTRKVIEIRREELKKANITTMAANSDIGTKNKYAFLDLLLLSEIDGNRISDELIREEVDTFLFEGHDTTTSAISFILFCISRHKEVQDKVFAEQKTIFKDNLNRDATYSELHEMKYLELVIKESLRLFPSVPLIERMITKDIEVAGLNFKKKTSVIVDIFHMQRLSEFYEDPMEFRPERFESIKARNPFSWLAFSAGPRNCIGQKFAMIEMKVTISGIIKHFELLPSNKEPEFTADLILRTQDGVHIKLKPRQIL</sequence>
<evidence type="ECO:0000256" key="2">
    <source>
        <dbReference type="ARBA" id="ARBA00010617"/>
    </source>
</evidence>
<comment type="caution">
    <text evidence="9">The sequence shown here is derived from an EMBL/GenBank/DDBJ whole genome shotgun (WGS) entry which is preliminary data.</text>
</comment>
<dbReference type="InterPro" id="IPR001128">
    <property type="entry name" value="Cyt_P450"/>
</dbReference>
<comment type="cofactor">
    <cofactor evidence="1">
        <name>heme</name>
        <dbReference type="ChEBI" id="CHEBI:30413"/>
    </cofactor>
</comment>
<evidence type="ECO:0000256" key="1">
    <source>
        <dbReference type="ARBA" id="ARBA00001971"/>
    </source>
</evidence>
<accession>A0A8S3X884</accession>
<dbReference type="AlphaFoldDB" id="A0A8S3X884"/>
<dbReference type="InterPro" id="IPR050196">
    <property type="entry name" value="Cytochrome_P450_Monoox"/>
</dbReference>
<organism evidence="9 10">
    <name type="scientific">Parnassius apollo</name>
    <name type="common">Apollo butterfly</name>
    <name type="synonym">Papilio apollo</name>
    <dbReference type="NCBI Taxonomy" id="110799"/>
    <lineage>
        <taxon>Eukaryota</taxon>
        <taxon>Metazoa</taxon>
        <taxon>Ecdysozoa</taxon>
        <taxon>Arthropoda</taxon>
        <taxon>Hexapoda</taxon>
        <taxon>Insecta</taxon>
        <taxon>Pterygota</taxon>
        <taxon>Neoptera</taxon>
        <taxon>Endopterygota</taxon>
        <taxon>Lepidoptera</taxon>
        <taxon>Glossata</taxon>
        <taxon>Ditrysia</taxon>
        <taxon>Papilionoidea</taxon>
        <taxon>Papilionidae</taxon>
        <taxon>Parnassiinae</taxon>
        <taxon>Parnassini</taxon>
        <taxon>Parnassius</taxon>
        <taxon>Parnassius</taxon>
    </lineage>
</organism>
<comment type="similarity">
    <text evidence="2 7">Belongs to the cytochrome P450 family.</text>
</comment>
<name>A0A8S3X884_PARAO</name>
<dbReference type="GO" id="GO:0005506">
    <property type="term" value="F:iron ion binding"/>
    <property type="evidence" value="ECO:0007669"/>
    <property type="project" value="InterPro"/>
</dbReference>
<proteinExistence type="inferred from homology"/>
<evidence type="ECO:0000256" key="3">
    <source>
        <dbReference type="ARBA" id="ARBA00022617"/>
    </source>
</evidence>
<dbReference type="Pfam" id="PF00067">
    <property type="entry name" value="p450"/>
    <property type="match status" value="1"/>
</dbReference>
<keyword evidence="5 7" id="KW-0560">Oxidoreductase</keyword>
<evidence type="ECO:0000256" key="7">
    <source>
        <dbReference type="RuleBase" id="RU000461"/>
    </source>
</evidence>
<dbReference type="GO" id="GO:0016705">
    <property type="term" value="F:oxidoreductase activity, acting on paired donors, with incorporation or reduction of molecular oxygen"/>
    <property type="evidence" value="ECO:0007669"/>
    <property type="project" value="InterPro"/>
</dbReference>
<keyword evidence="4 7" id="KW-0479">Metal-binding</keyword>
<dbReference type="GO" id="GO:0004497">
    <property type="term" value="F:monooxygenase activity"/>
    <property type="evidence" value="ECO:0007669"/>
    <property type="project" value="UniProtKB-KW"/>
</dbReference>
<keyword evidence="10" id="KW-1185">Reference proteome</keyword>
<feature type="compositionally biased region" description="Acidic residues" evidence="8">
    <location>
        <begin position="165"/>
        <end position="174"/>
    </location>
</feature>
<dbReference type="InterPro" id="IPR017972">
    <property type="entry name" value="Cyt_P450_CS"/>
</dbReference>
<dbReference type="Proteomes" id="UP000691718">
    <property type="component" value="Unassembled WGS sequence"/>
</dbReference>
<gene>
    <name evidence="9" type="ORF">PAPOLLO_LOCUS15304</name>
</gene>
<dbReference type="GO" id="GO:0020037">
    <property type="term" value="F:heme binding"/>
    <property type="evidence" value="ECO:0007669"/>
    <property type="project" value="InterPro"/>
</dbReference>
<keyword evidence="6 7" id="KW-0408">Iron</keyword>
<keyword evidence="7" id="KW-0503">Monooxygenase</keyword>
<dbReference type="EMBL" id="CAJQZP010001030">
    <property type="protein sequence ID" value="CAG5009873.1"/>
    <property type="molecule type" value="Genomic_DNA"/>
</dbReference>
<feature type="region of interest" description="Disordered" evidence="8">
    <location>
        <begin position="73"/>
        <end position="120"/>
    </location>
</feature>